<evidence type="ECO:0000256" key="7">
    <source>
        <dbReference type="PIRSR" id="PIRSR623088-3"/>
    </source>
</evidence>
<dbReference type="InterPro" id="IPR002073">
    <property type="entry name" value="PDEase_catalytic_dom"/>
</dbReference>
<dbReference type="InterPro" id="IPR023174">
    <property type="entry name" value="PDEase_CS"/>
</dbReference>
<keyword evidence="12" id="KW-1185">Reference proteome</keyword>
<dbReference type="InterPro" id="IPR036971">
    <property type="entry name" value="PDEase_catalytic_dom_sf"/>
</dbReference>
<evidence type="ECO:0000256" key="8">
    <source>
        <dbReference type="RuleBase" id="RU363067"/>
    </source>
</evidence>
<dbReference type="EMBL" id="CALNXJ010000018">
    <property type="protein sequence ID" value="CAH3121313.1"/>
    <property type="molecule type" value="Genomic_DNA"/>
</dbReference>
<feature type="domain" description="PDEase" evidence="10">
    <location>
        <begin position="488"/>
        <end position="807"/>
    </location>
</feature>
<evidence type="ECO:0000256" key="3">
    <source>
        <dbReference type="ARBA" id="ARBA00022723"/>
    </source>
</evidence>
<dbReference type="InterPro" id="IPR023088">
    <property type="entry name" value="PDEase"/>
</dbReference>
<gene>
    <name evidence="11" type="ORF">PMEA_00009143</name>
</gene>
<dbReference type="SMART" id="SM00065">
    <property type="entry name" value="GAF"/>
    <property type="match status" value="2"/>
</dbReference>
<dbReference type="GO" id="GO:0007165">
    <property type="term" value="P:signal transduction"/>
    <property type="evidence" value="ECO:0007669"/>
    <property type="project" value="InterPro"/>
</dbReference>
<dbReference type="Pfam" id="PF01590">
    <property type="entry name" value="GAF"/>
    <property type="match status" value="1"/>
</dbReference>
<evidence type="ECO:0000256" key="4">
    <source>
        <dbReference type="ARBA" id="ARBA00022801"/>
    </source>
</evidence>
<keyword evidence="4 8" id="KW-0378">Hydrolase</keyword>
<feature type="binding site" evidence="6">
    <location>
        <position position="602"/>
    </location>
    <ligand>
        <name>AMP</name>
        <dbReference type="ChEBI" id="CHEBI:456215"/>
    </ligand>
</feature>
<evidence type="ECO:0000259" key="10">
    <source>
        <dbReference type="PROSITE" id="PS51845"/>
    </source>
</evidence>
<feature type="binding site" evidence="7">
    <location>
        <position position="602"/>
    </location>
    <ligand>
        <name>Zn(2+)</name>
        <dbReference type="ChEBI" id="CHEBI:29105"/>
        <label>1</label>
    </ligand>
</feature>
<dbReference type="GO" id="GO:0004114">
    <property type="term" value="F:3',5'-cyclic-nucleotide phosphodiesterase activity"/>
    <property type="evidence" value="ECO:0007669"/>
    <property type="project" value="InterPro"/>
</dbReference>
<evidence type="ECO:0000256" key="1">
    <source>
        <dbReference type="ARBA" id="ARBA00007648"/>
    </source>
</evidence>
<dbReference type="Gene3D" id="1.10.1300.10">
    <property type="entry name" value="3'5'-cyclic nucleotide phosphodiesterase, catalytic domain"/>
    <property type="match status" value="1"/>
</dbReference>
<dbReference type="EC" id="3.1.4.-" evidence="8"/>
<dbReference type="FunFam" id="3.30.450.40:FF:000005">
    <property type="entry name" value="Phosphodiesterase"/>
    <property type="match status" value="1"/>
</dbReference>
<proteinExistence type="inferred from homology"/>
<dbReference type="SUPFAM" id="SSF109604">
    <property type="entry name" value="HD-domain/PDEase-like"/>
    <property type="match status" value="1"/>
</dbReference>
<evidence type="ECO:0000256" key="5">
    <source>
        <dbReference type="PIRSR" id="PIRSR623088-1"/>
    </source>
</evidence>
<evidence type="ECO:0000256" key="9">
    <source>
        <dbReference type="SAM" id="MobiDB-lite"/>
    </source>
</evidence>
<dbReference type="Pfam" id="PF00233">
    <property type="entry name" value="PDEase_I"/>
    <property type="match status" value="1"/>
</dbReference>
<dbReference type="AlphaFoldDB" id="A0AAU9WPZ7"/>
<dbReference type="PROSITE" id="PS00126">
    <property type="entry name" value="PDEASE_I_1"/>
    <property type="match status" value="1"/>
</dbReference>
<organism evidence="11 12">
    <name type="scientific">Pocillopora meandrina</name>
    <dbReference type="NCBI Taxonomy" id="46732"/>
    <lineage>
        <taxon>Eukaryota</taxon>
        <taxon>Metazoa</taxon>
        <taxon>Cnidaria</taxon>
        <taxon>Anthozoa</taxon>
        <taxon>Hexacorallia</taxon>
        <taxon>Scleractinia</taxon>
        <taxon>Astrocoeniina</taxon>
        <taxon>Pocilloporidae</taxon>
        <taxon>Pocillopora</taxon>
    </lineage>
</organism>
<reference evidence="11 12" key="1">
    <citation type="submission" date="2022-05" db="EMBL/GenBank/DDBJ databases">
        <authorList>
            <consortium name="Genoscope - CEA"/>
            <person name="William W."/>
        </authorList>
    </citation>
    <scope>NUCLEOTIDE SEQUENCE [LARGE SCALE GENOMIC DNA]</scope>
</reference>
<protein>
    <recommendedName>
        <fullName evidence="8">Phosphodiesterase</fullName>
        <ecNumber evidence="8">3.1.4.-</ecNumber>
    </recommendedName>
</protein>
<dbReference type="FunFam" id="1.10.1300.10:FF:000003">
    <property type="entry name" value="Phosphodiesterase"/>
    <property type="match status" value="1"/>
</dbReference>
<evidence type="ECO:0000256" key="2">
    <source>
        <dbReference type="ARBA" id="ARBA00022535"/>
    </source>
</evidence>
<evidence type="ECO:0000256" key="6">
    <source>
        <dbReference type="PIRSR" id="PIRSR623088-2"/>
    </source>
</evidence>
<feature type="binding site" evidence="7">
    <location>
        <position position="712"/>
    </location>
    <ligand>
        <name>Zn(2+)</name>
        <dbReference type="ChEBI" id="CHEBI:29105"/>
        <label>1</label>
    </ligand>
</feature>
<feature type="binding site" evidence="6">
    <location>
        <position position="712"/>
    </location>
    <ligand>
        <name>AMP</name>
        <dbReference type="ChEBI" id="CHEBI:456215"/>
    </ligand>
</feature>
<name>A0AAU9WPZ7_9CNID</name>
<dbReference type="InterPro" id="IPR003607">
    <property type="entry name" value="HD/PDEase_dom"/>
</dbReference>
<comment type="caution">
    <text evidence="11">The sequence shown here is derived from an EMBL/GenBank/DDBJ whole genome shotgun (WGS) entry which is preliminary data.</text>
</comment>
<dbReference type="CDD" id="cd00077">
    <property type="entry name" value="HDc"/>
    <property type="match status" value="1"/>
</dbReference>
<feature type="region of interest" description="Disordered" evidence="9">
    <location>
        <begin position="1"/>
        <end position="31"/>
    </location>
</feature>
<dbReference type="Proteomes" id="UP001159428">
    <property type="component" value="Unassembled WGS sequence"/>
</dbReference>
<feature type="binding site" evidence="7">
    <location>
        <position position="567"/>
    </location>
    <ligand>
        <name>Zn(2+)</name>
        <dbReference type="ChEBI" id="CHEBI:29105"/>
        <label>1</label>
    </ligand>
</feature>
<evidence type="ECO:0000313" key="12">
    <source>
        <dbReference type="Proteomes" id="UP001159428"/>
    </source>
</evidence>
<keyword evidence="3 7" id="KW-0479">Metal-binding</keyword>
<dbReference type="InterPro" id="IPR003018">
    <property type="entry name" value="GAF"/>
</dbReference>
<comment type="similarity">
    <text evidence="1 8">Belongs to the cyclic nucleotide phosphodiesterase family.</text>
</comment>
<feature type="binding site" evidence="6">
    <location>
        <position position="764"/>
    </location>
    <ligand>
        <name>AMP</name>
        <dbReference type="ChEBI" id="CHEBI:456215"/>
    </ligand>
</feature>
<feature type="binding site" evidence="7">
    <location>
        <position position="602"/>
    </location>
    <ligand>
        <name>Zn(2+)</name>
        <dbReference type="ChEBI" id="CHEBI:29105"/>
        <label>2</label>
    </ligand>
</feature>
<dbReference type="Pfam" id="PF13185">
    <property type="entry name" value="GAF_2"/>
    <property type="match status" value="1"/>
</dbReference>
<dbReference type="PROSITE" id="PS51845">
    <property type="entry name" value="PDEASE_I_2"/>
    <property type="match status" value="1"/>
</dbReference>
<dbReference type="InterPro" id="IPR029016">
    <property type="entry name" value="GAF-like_dom_sf"/>
</dbReference>
<keyword evidence="2" id="KW-0140">cGMP</keyword>
<dbReference type="GO" id="GO:0046872">
    <property type="term" value="F:metal ion binding"/>
    <property type="evidence" value="ECO:0007669"/>
    <property type="project" value="UniProtKB-KW"/>
</dbReference>
<dbReference type="PRINTS" id="PR00387">
    <property type="entry name" value="PDIESTERASE1"/>
</dbReference>
<feature type="binding site" evidence="6">
    <location>
        <begin position="563"/>
        <end position="567"/>
    </location>
    <ligand>
        <name>AMP</name>
        <dbReference type="ChEBI" id="CHEBI:456215"/>
    </ligand>
</feature>
<comment type="cofactor">
    <cofactor evidence="8">
        <name>a divalent metal cation</name>
        <dbReference type="ChEBI" id="CHEBI:60240"/>
    </cofactor>
    <text evidence="8">Binds 2 divalent metal cations per subunit. Site 1 may preferentially bind zinc ions, while site 2 has a preference for magnesium and/or manganese ions.</text>
</comment>
<sequence>MFKLGRTMSSPTKQVSIRRLPPLPNQLTQRNIRETVNSNNENHAGGSIKTKPSGECIFLKIVLSEMRVKEYLLANPQVLEDFIMADISQEQLERWLIRKTQSTEHIKGEAVRTSLSKWKFCVHTDKRKMLQQLTKDINQQPKKVRVMHELVKSVAAATHANVHSLYLVDKNGRDIYLYSENKPRSRSLCRQKIGCGGTIAAYVAETGQRLYVKDILGDERFPKGIGIEDSTAQSVLCQPIVQADGAIVGIVELVKKLGNPSFEREDEEIVNSYLAWGSIAIHHAEISKQMQKQKDLNSFLLNVVRSIFDEVSTMDVVIEKIMAFAKRLVNADRCALFMVDAKSNELYANLFDEGDEDGLGYKFRNGAEIRFPINKGIAGFAASTSETVNISDPYRDTRFNREVDIKTGYITKSILCVPVSCKGRQEILNLMVNSKKGFFSNEDARAFELFAGYCGLALHYSQMYGQLFRGQQKHQVALEVLTYHCCVSEKETKLWLASATSCSLPNDFYSYEFNVYQNDDELTNYFIIMTNEFFQECNVRLDMETLVRFTLTVRKGYRGVAYHNWGHAFAVAHSMCVLMKMASEVFTWEEKIALYLASIIHDIDHRGYNNAFMIKNKSPLSHLYSTSTMEWHHFKQGVFILETAGHNILNALSAKQYKYMLELMEDAILATDLMLFFDNRAKLNDIVTNGKFSWSIPDHKQLVRRLLMTACDLSAAAKPWYIHINSVKRVFEEFYRQGDEEKLMGLTPVPMMDRARKSELPENQVSFLKGIVKPCYSTLISVLPMMESIMASIDLNLTSWENRLRQKQMHPPGSGGRQLPDGTDVRESMSFFDY</sequence>
<feature type="active site" description="Proton donor" evidence="5">
    <location>
        <position position="563"/>
    </location>
</feature>
<dbReference type="SUPFAM" id="SSF55781">
    <property type="entry name" value="GAF domain-like"/>
    <property type="match status" value="2"/>
</dbReference>
<accession>A0AAU9WPZ7</accession>
<feature type="binding site" evidence="7">
    <location>
        <position position="601"/>
    </location>
    <ligand>
        <name>Zn(2+)</name>
        <dbReference type="ChEBI" id="CHEBI:29105"/>
        <label>1</label>
    </ligand>
</feature>
<dbReference type="Gene3D" id="3.30.450.40">
    <property type="match status" value="2"/>
</dbReference>
<dbReference type="PANTHER" id="PTHR11347">
    <property type="entry name" value="CYCLIC NUCLEOTIDE PHOSPHODIESTERASE"/>
    <property type="match status" value="1"/>
</dbReference>
<dbReference type="SMART" id="SM00471">
    <property type="entry name" value="HDc"/>
    <property type="match status" value="1"/>
</dbReference>
<evidence type="ECO:0000313" key="11">
    <source>
        <dbReference type="EMBL" id="CAH3121313.1"/>
    </source>
</evidence>